<organism evidence="1">
    <name type="scientific">bioreactor metagenome</name>
    <dbReference type="NCBI Taxonomy" id="1076179"/>
    <lineage>
        <taxon>unclassified sequences</taxon>
        <taxon>metagenomes</taxon>
        <taxon>ecological metagenomes</taxon>
    </lineage>
</organism>
<sequence>MRPFWNSEVERTMHSLSWWKELWGKEGGVELVDCREMACCAQAWQEWLTADHPVVAHDIEMMRAEGGKYFNMIQLIAKVR</sequence>
<evidence type="ECO:0000313" key="1">
    <source>
        <dbReference type="EMBL" id="MPN16385.1"/>
    </source>
</evidence>
<dbReference type="EMBL" id="VSSQ01063337">
    <property type="protein sequence ID" value="MPN16385.1"/>
    <property type="molecule type" value="Genomic_DNA"/>
</dbReference>
<name>A0A645FPN9_9ZZZZ</name>
<comment type="caution">
    <text evidence="1">The sequence shown here is derived from an EMBL/GenBank/DDBJ whole genome shotgun (WGS) entry which is preliminary data.</text>
</comment>
<protein>
    <submittedName>
        <fullName evidence="1">Uncharacterized protein</fullName>
    </submittedName>
</protein>
<accession>A0A645FPN9</accession>
<dbReference type="AlphaFoldDB" id="A0A645FPN9"/>
<proteinExistence type="predicted"/>
<reference evidence="1" key="1">
    <citation type="submission" date="2019-08" db="EMBL/GenBank/DDBJ databases">
        <authorList>
            <person name="Kucharzyk K."/>
            <person name="Murdoch R.W."/>
            <person name="Higgins S."/>
            <person name="Loffler F."/>
        </authorList>
    </citation>
    <scope>NUCLEOTIDE SEQUENCE</scope>
</reference>
<gene>
    <name evidence="1" type="ORF">SDC9_163725</name>
</gene>